<dbReference type="Proteomes" id="UP000188533">
    <property type="component" value="Unassembled WGS sequence"/>
</dbReference>
<dbReference type="AlphaFoldDB" id="A0A1Q3E711"/>
<reference evidence="1 2" key="1">
    <citation type="submission" date="2016-08" db="EMBL/GenBank/DDBJ databases">
        <authorList>
            <consortium name="Lentinula edodes genome sequencing consortium"/>
            <person name="Sakamoto Y."/>
            <person name="Nakade K."/>
            <person name="Sato S."/>
            <person name="Yoshida Y."/>
            <person name="Miyazaki K."/>
            <person name="Natsume S."/>
            <person name="Konno N."/>
        </authorList>
    </citation>
    <scope>NUCLEOTIDE SEQUENCE [LARGE SCALE GENOMIC DNA]</scope>
    <source>
        <strain evidence="1 2">NBRC 111202</strain>
    </source>
</reference>
<comment type="caution">
    <text evidence="1">The sequence shown here is derived from an EMBL/GenBank/DDBJ whole genome shotgun (WGS) entry which is preliminary data.</text>
</comment>
<name>A0A1Q3E711_LENED</name>
<protein>
    <submittedName>
        <fullName evidence="1">Uncharacterized protein</fullName>
    </submittedName>
</protein>
<reference evidence="1 2" key="2">
    <citation type="submission" date="2017-02" db="EMBL/GenBank/DDBJ databases">
        <title>A genome survey and senescence transcriptome analysis in Lentinula edodes.</title>
        <authorList>
            <person name="Sakamoto Y."/>
            <person name="Nakade K."/>
            <person name="Sato S."/>
            <person name="Yoshida Y."/>
            <person name="Miyazaki K."/>
            <person name="Natsume S."/>
            <person name="Konno N."/>
        </authorList>
    </citation>
    <scope>NUCLEOTIDE SEQUENCE [LARGE SCALE GENOMIC DNA]</scope>
    <source>
        <strain evidence="1 2">NBRC 111202</strain>
    </source>
</reference>
<gene>
    <name evidence="1" type="ORF">LENED_004699</name>
</gene>
<keyword evidence="2" id="KW-1185">Reference proteome</keyword>
<proteinExistence type="predicted"/>
<organism evidence="1 2">
    <name type="scientific">Lentinula edodes</name>
    <name type="common">Shiitake mushroom</name>
    <name type="synonym">Lentinus edodes</name>
    <dbReference type="NCBI Taxonomy" id="5353"/>
    <lineage>
        <taxon>Eukaryota</taxon>
        <taxon>Fungi</taxon>
        <taxon>Dikarya</taxon>
        <taxon>Basidiomycota</taxon>
        <taxon>Agaricomycotina</taxon>
        <taxon>Agaricomycetes</taxon>
        <taxon>Agaricomycetidae</taxon>
        <taxon>Agaricales</taxon>
        <taxon>Marasmiineae</taxon>
        <taxon>Omphalotaceae</taxon>
        <taxon>Lentinula</taxon>
    </lineage>
</organism>
<evidence type="ECO:0000313" key="2">
    <source>
        <dbReference type="Proteomes" id="UP000188533"/>
    </source>
</evidence>
<accession>A0A1Q3E711</accession>
<evidence type="ECO:0000313" key="1">
    <source>
        <dbReference type="EMBL" id="GAW03010.1"/>
    </source>
</evidence>
<sequence>MKSRRLSPPDWFTLKLSNRSPSEHLSFFHLSFFTESFTLHINCSSPLPSQLTSTSFTLTAMFAKIALPLLTLSALSGSTFAAPFNPKTQSLARRYPSFDNWGGLSSFSNFDNFYGVDNFSGVVSDQVVVEQQEEVVCQAVSIEIVQQKLLVLQEMAKQIITEQVCDVETQTVVFQQFLSSSSHFSSDLLHTSGLQVGYDSGIVSHYGSFYNADGTLSTSDLGFSGSDVGKSVVIPSGSNWNIATSPTSCLSFSDRSTEQTSFVRKFSDNP</sequence>
<dbReference type="EMBL" id="BDGU01000125">
    <property type="protein sequence ID" value="GAW03010.1"/>
    <property type="molecule type" value="Genomic_DNA"/>
</dbReference>